<dbReference type="PANTHER" id="PTHR42749:SF1">
    <property type="entry name" value="CELL SHAPE-DETERMINING PROTEIN MREB"/>
    <property type="match status" value="1"/>
</dbReference>
<keyword evidence="9" id="KW-1185">Reference proteome</keyword>
<evidence type="ECO:0000256" key="4">
    <source>
        <dbReference type="ARBA" id="ARBA00022960"/>
    </source>
</evidence>
<dbReference type="NCBIfam" id="NF010539">
    <property type="entry name" value="PRK13927.1"/>
    <property type="match status" value="1"/>
</dbReference>
<protein>
    <recommendedName>
        <fullName evidence="6">Cell shape-determining protein MreB</fullName>
    </recommendedName>
</protein>
<evidence type="ECO:0000256" key="3">
    <source>
        <dbReference type="ARBA" id="ARBA00022840"/>
    </source>
</evidence>
<keyword evidence="2 6" id="KW-0547">Nucleotide-binding</keyword>
<evidence type="ECO:0000256" key="1">
    <source>
        <dbReference type="ARBA" id="ARBA00022490"/>
    </source>
</evidence>
<feature type="binding site" evidence="6">
    <location>
        <begin position="360"/>
        <end position="363"/>
    </location>
    <ligand>
        <name>ATP</name>
        <dbReference type="ChEBI" id="CHEBI:30616"/>
    </ligand>
</feature>
<dbReference type="PRINTS" id="PR01652">
    <property type="entry name" value="SHAPEPROTEIN"/>
</dbReference>
<dbReference type="EMBL" id="JACDUR010000005">
    <property type="protein sequence ID" value="MBA2893702.1"/>
    <property type="molecule type" value="Genomic_DNA"/>
</dbReference>
<dbReference type="GO" id="GO:0005524">
    <property type="term" value="F:ATP binding"/>
    <property type="evidence" value="ECO:0007669"/>
    <property type="project" value="UniProtKB-KW"/>
</dbReference>
<comment type="function">
    <text evidence="6">Forms membrane-associated dynamic filaments that are essential for cell shape determination. Acts by regulating cell wall synthesis and cell elongation, and thus cell shape. A feedback loop between cell geometry and MreB localization may maintain elongated cell shape by targeting cell wall growth to regions of negative cell wall curvature.</text>
</comment>
<evidence type="ECO:0000256" key="5">
    <source>
        <dbReference type="ARBA" id="ARBA00023458"/>
    </source>
</evidence>
<comment type="caution">
    <text evidence="8">The sequence shown here is derived from an EMBL/GenBank/DDBJ whole genome shotgun (WGS) entry which is preliminary data.</text>
</comment>
<feature type="binding site" evidence="6">
    <location>
        <begin position="160"/>
        <end position="162"/>
    </location>
    <ligand>
        <name>ATP</name>
        <dbReference type="ChEBI" id="CHEBI:30616"/>
    </ligand>
</feature>
<sequence length="413" mass="44370">MGFGLLGRDLAVDLGTANTLVYLRRKGIVLNEPSVVAIDLRIDKIVAVGKAAKKMEGRTPPHISVIRPLKDGVIADLDAAERMLRYFIQKTHRNRYLAKPRVVVAVPSGTTGIEQRAVKEAAYDAGARRVHLIEEPMAAAIGCGLRIGEPTGNMVVDIGGGTTEVAIVSMSGSVVAKSLRVGGDELDEAIITYAKKEHAMLLGERTAERVKIVLGSVWPSKAEARDHLRRKEGSLAELELEPRGRHRVSEAAVEAPADSEVVGEPQVPGKGGIWARLRPRPPEPAQQERQEPPPPEELEVRGRDLVSGLPKTVVLTTANIREAVEEPVQSIIDAVQTTLDQCPAELAGDLIDNGITLTGGGALLRGLAGRMRLETGMPVHLVDKPLYSVALGAGRCIERFAAMQGVLLPEARR</sequence>
<dbReference type="PANTHER" id="PTHR42749">
    <property type="entry name" value="CELL SHAPE-DETERMINING PROTEIN MREB"/>
    <property type="match status" value="1"/>
</dbReference>
<evidence type="ECO:0000313" key="8">
    <source>
        <dbReference type="EMBL" id="MBA2893702.1"/>
    </source>
</evidence>
<dbReference type="GO" id="GO:0005737">
    <property type="term" value="C:cytoplasm"/>
    <property type="evidence" value="ECO:0007669"/>
    <property type="project" value="UniProtKB-SubCell"/>
</dbReference>
<dbReference type="Proteomes" id="UP000530928">
    <property type="component" value="Unassembled WGS sequence"/>
</dbReference>
<evidence type="ECO:0000256" key="6">
    <source>
        <dbReference type="HAMAP-Rule" id="MF_02207"/>
    </source>
</evidence>
<dbReference type="GO" id="GO:0008360">
    <property type="term" value="P:regulation of cell shape"/>
    <property type="evidence" value="ECO:0007669"/>
    <property type="project" value="UniProtKB-UniRule"/>
</dbReference>
<dbReference type="HAMAP" id="MF_02207">
    <property type="entry name" value="MreB"/>
    <property type="match status" value="1"/>
</dbReference>
<dbReference type="InterPro" id="IPR004753">
    <property type="entry name" value="MreB"/>
</dbReference>
<comment type="similarity">
    <text evidence="5 6">Belongs to the FtsA/MreB family.</text>
</comment>
<keyword evidence="3 6" id="KW-0067">ATP-binding</keyword>
<dbReference type="InterPro" id="IPR043129">
    <property type="entry name" value="ATPase_NBD"/>
</dbReference>
<dbReference type="CDD" id="cd10225">
    <property type="entry name" value="ASKHA_NBD_MreB-like"/>
    <property type="match status" value="1"/>
</dbReference>
<dbReference type="GO" id="GO:0000902">
    <property type="term" value="P:cell morphogenesis"/>
    <property type="evidence" value="ECO:0007669"/>
    <property type="project" value="InterPro"/>
</dbReference>
<feature type="region of interest" description="Disordered" evidence="7">
    <location>
        <begin position="253"/>
        <end position="300"/>
    </location>
</feature>
<reference evidence="8 9" key="1">
    <citation type="submission" date="2020-07" db="EMBL/GenBank/DDBJ databases">
        <title>Genomic Encyclopedia of Type Strains, Phase IV (KMG-IV): sequencing the most valuable type-strain genomes for metagenomic binning, comparative biology and taxonomic classification.</title>
        <authorList>
            <person name="Goeker M."/>
        </authorList>
    </citation>
    <scope>NUCLEOTIDE SEQUENCE [LARGE SCALE GENOMIC DNA]</scope>
    <source>
        <strain evidence="8 9">DSM 45533</strain>
    </source>
</reference>
<organism evidence="8 9">
    <name type="scientific">Nonomuraea soli</name>
    <dbReference type="NCBI Taxonomy" id="1032476"/>
    <lineage>
        <taxon>Bacteria</taxon>
        <taxon>Bacillati</taxon>
        <taxon>Actinomycetota</taxon>
        <taxon>Actinomycetes</taxon>
        <taxon>Streptosporangiales</taxon>
        <taxon>Streptosporangiaceae</taxon>
        <taxon>Nonomuraea</taxon>
    </lineage>
</organism>
<keyword evidence="1 6" id="KW-0963">Cytoplasm</keyword>
<evidence type="ECO:0000313" key="9">
    <source>
        <dbReference type="Proteomes" id="UP000530928"/>
    </source>
</evidence>
<dbReference type="RefSeq" id="WP_181612483.1">
    <property type="nucleotide sequence ID" value="NZ_BAABAM010000005.1"/>
</dbReference>
<accession>A0A7W0CMH3</accession>
<dbReference type="AlphaFoldDB" id="A0A7W0CMH3"/>
<dbReference type="InterPro" id="IPR056546">
    <property type="entry name" value="MreB_MamK-like"/>
</dbReference>
<dbReference type="Pfam" id="PF06723">
    <property type="entry name" value="MreB_Mbl"/>
    <property type="match status" value="2"/>
</dbReference>
<gene>
    <name evidence="6" type="primary">mreB</name>
    <name evidence="8" type="ORF">HNR30_005063</name>
</gene>
<dbReference type="Gene3D" id="3.30.420.40">
    <property type="match status" value="3"/>
</dbReference>
<comment type="subunit">
    <text evidence="6">Forms polymers.</text>
</comment>
<keyword evidence="4 6" id="KW-0133">Cell shape</keyword>
<comment type="subcellular location">
    <subcellularLocation>
        <location evidence="6">Cytoplasm</location>
    </subcellularLocation>
    <text evidence="6">Membrane-associated.</text>
</comment>
<feature type="binding site" evidence="6">
    <location>
        <begin position="16"/>
        <end position="18"/>
    </location>
    <ligand>
        <name>ATP</name>
        <dbReference type="ChEBI" id="CHEBI:30616"/>
    </ligand>
</feature>
<dbReference type="SUPFAM" id="SSF53067">
    <property type="entry name" value="Actin-like ATPase domain"/>
    <property type="match status" value="2"/>
</dbReference>
<evidence type="ECO:0000256" key="7">
    <source>
        <dbReference type="SAM" id="MobiDB-lite"/>
    </source>
</evidence>
<evidence type="ECO:0000256" key="2">
    <source>
        <dbReference type="ARBA" id="ARBA00022741"/>
    </source>
</evidence>
<name>A0A7W0CMH3_9ACTN</name>
<proteinExistence type="inferred from homology"/>
<feature type="binding site" evidence="6">
    <location>
        <begin position="208"/>
        <end position="211"/>
    </location>
    <ligand>
        <name>ATP</name>
        <dbReference type="ChEBI" id="CHEBI:30616"/>
    </ligand>
</feature>